<keyword evidence="13" id="KW-1185">Reference proteome</keyword>
<sequence length="626" mass="69764">MALVHPATVPEDSPQRPSRAKSVPNYADLLPEDASDASSVSDGASEFEPEVNEAVVDDVLHEMSRGEEELRGFVPLPPALSEASAEAGPSVVRAIPRKRVSVAVSAEASSSKLPSSEGAKRNYPSRTQKKFKCTHEGCEKAYTKPSRLAEHEMTHRGERPYKCVQCDQAYFREDHLKAHARTHLKVEVKPFPCTEQGCTQSFWTPSKLKRHLEVHDKERTYKCDHCDAMFNKHILLREHVVVVHMPAGTKPFICSHEDCSASFSMKAHLKTHEKTHDPKRFTCAHPSHTDDLPIFSKWSEFQKHMTDAHPPTCPHPECNNRTFKSNPRLRDHLKVHAEQEADRVAKEAREAVAVDGQKEPIPQLVLEGMMKSRRKRKRESVAADDDKPKKLKKAEGDAGKDHACDWMECEKRFKTASHLCVALELLLTSLQKYAMETHRNVVHLKIRSHTCPHADCDKAYAHKATLMQHLSKHDTAPPPGVDGESNGGTPGPSSRPASRRGSQSEGAMLTGALRELRRFVCPAWALGSAPPALETASQMALDPNIDPALQEDKHGNEQLLTISSPIQGEGAGISGVEGENEGEKGRCISRFWRVYDVRRHLKSEHGMELEDLQVRMLLVKTGQDGT</sequence>
<dbReference type="PANTHER" id="PTHR46179">
    <property type="entry name" value="ZINC FINGER PROTEIN"/>
    <property type="match status" value="1"/>
</dbReference>
<feature type="domain" description="C2H2-type" evidence="11">
    <location>
        <begin position="191"/>
        <end position="220"/>
    </location>
</feature>
<evidence type="ECO:0000313" key="13">
    <source>
        <dbReference type="Proteomes" id="UP000094819"/>
    </source>
</evidence>
<dbReference type="FunFam" id="3.30.160.60:FF:000630">
    <property type="entry name" value="Zinc finger protein 180"/>
    <property type="match status" value="1"/>
</dbReference>
<evidence type="ECO:0000256" key="4">
    <source>
        <dbReference type="ARBA" id="ARBA00022771"/>
    </source>
</evidence>
<keyword evidence="6" id="KW-0805">Transcription regulation</keyword>
<evidence type="ECO:0000256" key="6">
    <source>
        <dbReference type="ARBA" id="ARBA00023015"/>
    </source>
</evidence>
<dbReference type="SMART" id="SM00355">
    <property type="entry name" value="ZnF_C2H2"/>
    <property type="match status" value="7"/>
</dbReference>
<dbReference type="Gene3D" id="3.30.160.60">
    <property type="entry name" value="Classic Zinc Finger"/>
    <property type="match status" value="4"/>
</dbReference>
<gene>
    <name evidence="12" type="ORF">L198_04750</name>
</gene>
<feature type="domain" description="C2H2-type" evidence="11">
    <location>
        <begin position="131"/>
        <end position="160"/>
    </location>
</feature>
<dbReference type="InterPro" id="IPR051061">
    <property type="entry name" value="Zinc_finger_trans_reg"/>
</dbReference>
<proteinExistence type="predicted"/>
<evidence type="ECO:0000256" key="7">
    <source>
        <dbReference type="ARBA" id="ARBA00023163"/>
    </source>
</evidence>
<feature type="region of interest" description="Disordered" evidence="10">
    <location>
        <begin position="364"/>
        <end position="397"/>
    </location>
</feature>
<dbReference type="GO" id="GO:0006357">
    <property type="term" value="P:regulation of transcription by RNA polymerase II"/>
    <property type="evidence" value="ECO:0007669"/>
    <property type="project" value="TreeGrafter"/>
</dbReference>
<feature type="domain" description="C2H2-type" evidence="11">
    <location>
        <begin position="252"/>
        <end position="281"/>
    </location>
</feature>
<evidence type="ECO:0000256" key="8">
    <source>
        <dbReference type="ARBA" id="ARBA00023242"/>
    </source>
</evidence>
<dbReference type="PROSITE" id="PS00028">
    <property type="entry name" value="ZINC_FINGER_C2H2_1"/>
    <property type="match status" value="6"/>
</dbReference>
<feature type="compositionally biased region" description="Low complexity" evidence="10">
    <location>
        <begin position="491"/>
        <end position="501"/>
    </location>
</feature>
<accession>A0A1E3J3C5</accession>
<feature type="domain" description="C2H2-type" evidence="11">
    <location>
        <begin position="161"/>
        <end position="183"/>
    </location>
</feature>
<dbReference type="RefSeq" id="XP_019031334.1">
    <property type="nucleotide sequence ID" value="XM_019176859.1"/>
</dbReference>
<evidence type="ECO:0000256" key="9">
    <source>
        <dbReference type="PROSITE-ProRule" id="PRU00042"/>
    </source>
</evidence>
<name>A0A1E3J3C5_9TREE</name>
<evidence type="ECO:0000256" key="3">
    <source>
        <dbReference type="ARBA" id="ARBA00022737"/>
    </source>
</evidence>
<feature type="region of interest" description="Disordered" evidence="10">
    <location>
        <begin position="105"/>
        <end position="126"/>
    </location>
</feature>
<evidence type="ECO:0000256" key="10">
    <source>
        <dbReference type="SAM" id="MobiDB-lite"/>
    </source>
</evidence>
<keyword evidence="7" id="KW-0804">Transcription</keyword>
<dbReference type="SUPFAM" id="SSF57667">
    <property type="entry name" value="beta-beta-alpha zinc fingers"/>
    <property type="match status" value="4"/>
</dbReference>
<dbReference type="InterPro" id="IPR036236">
    <property type="entry name" value="Znf_C2H2_sf"/>
</dbReference>
<dbReference type="PANTHER" id="PTHR46179:SF13">
    <property type="entry name" value="C2H2-TYPE DOMAIN-CONTAINING PROTEIN"/>
    <property type="match status" value="1"/>
</dbReference>
<dbReference type="GO" id="GO:0008270">
    <property type="term" value="F:zinc ion binding"/>
    <property type="evidence" value="ECO:0007669"/>
    <property type="project" value="UniProtKB-KW"/>
</dbReference>
<keyword evidence="5" id="KW-0862">Zinc</keyword>
<feature type="region of interest" description="Disordered" evidence="10">
    <location>
        <begin position="1"/>
        <end position="51"/>
    </location>
</feature>
<dbReference type="FunFam" id="3.30.160.60:FF:001102">
    <property type="entry name" value="Transcription factor IIIA"/>
    <property type="match status" value="2"/>
</dbReference>
<dbReference type="Pfam" id="PF00096">
    <property type="entry name" value="zf-C2H2"/>
    <property type="match status" value="1"/>
</dbReference>
<evidence type="ECO:0000256" key="5">
    <source>
        <dbReference type="ARBA" id="ARBA00022833"/>
    </source>
</evidence>
<dbReference type="InterPro" id="IPR013087">
    <property type="entry name" value="Znf_C2H2_type"/>
</dbReference>
<keyword evidence="8" id="KW-0539">Nucleus</keyword>
<dbReference type="GO" id="GO:0005634">
    <property type="term" value="C:nucleus"/>
    <property type="evidence" value="ECO:0007669"/>
    <property type="project" value="UniProtKB-SubCell"/>
</dbReference>
<keyword evidence="3" id="KW-0677">Repeat</keyword>
<comment type="caution">
    <text evidence="12">The sequence shown here is derived from an EMBL/GenBank/DDBJ whole genome shotgun (WGS) entry which is preliminary data.</text>
</comment>
<reference evidence="12 13" key="1">
    <citation type="submission" date="2016-06" db="EMBL/GenBank/DDBJ databases">
        <title>Evolution of pathogenesis and genome organization in the Tremellales.</title>
        <authorList>
            <person name="Cuomo C."/>
            <person name="Litvintseva A."/>
            <person name="Heitman J."/>
            <person name="Chen Y."/>
            <person name="Sun S."/>
            <person name="Springer D."/>
            <person name="Dromer F."/>
            <person name="Young S."/>
            <person name="Zeng Q."/>
            <person name="Chapman S."/>
            <person name="Gujja S."/>
            <person name="Saif S."/>
            <person name="Birren B."/>
        </authorList>
    </citation>
    <scope>NUCLEOTIDE SEQUENCE [LARGE SCALE GENOMIC DNA]</scope>
    <source>
        <strain evidence="12 13">CBS 7118</strain>
    </source>
</reference>
<protein>
    <recommendedName>
        <fullName evidence="11">C2H2-type domain-containing protein</fullName>
    </recommendedName>
</protein>
<feature type="domain" description="C2H2-type" evidence="11">
    <location>
        <begin position="449"/>
        <end position="478"/>
    </location>
</feature>
<evidence type="ECO:0000259" key="11">
    <source>
        <dbReference type="PROSITE" id="PS50157"/>
    </source>
</evidence>
<evidence type="ECO:0000313" key="12">
    <source>
        <dbReference type="EMBL" id="ODN95354.1"/>
    </source>
</evidence>
<feature type="compositionally biased region" description="Basic and acidic residues" evidence="10">
    <location>
        <begin position="379"/>
        <end position="397"/>
    </location>
</feature>
<keyword evidence="4 9" id="KW-0863">Zinc-finger</keyword>
<feature type="region of interest" description="Disordered" evidence="10">
    <location>
        <begin position="471"/>
        <end position="506"/>
    </location>
</feature>
<dbReference type="OrthoDB" id="427030at2759"/>
<dbReference type="GeneID" id="30193963"/>
<keyword evidence="2" id="KW-0479">Metal-binding</keyword>
<dbReference type="Proteomes" id="UP000094819">
    <property type="component" value="Unassembled WGS sequence"/>
</dbReference>
<evidence type="ECO:0000256" key="2">
    <source>
        <dbReference type="ARBA" id="ARBA00022723"/>
    </source>
</evidence>
<dbReference type="AlphaFoldDB" id="A0A1E3J3C5"/>
<dbReference type="EMBL" id="AWGH01000013">
    <property type="protein sequence ID" value="ODN95354.1"/>
    <property type="molecule type" value="Genomic_DNA"/>
</dbReference>
<organism evidence="12 13">
    <name type="scientific">Cryptococcus wingfieldii CBS 7118</name>
    <dbReference type="NCBI Taxonomy" id="1295528"/>
    <lineage>
        <taxon>Eukaryota</taxon>
        <taxon>Fungi</taxon>
        <taxon>Dikarya</taxon>
        <taxon>Basidiomycota</taxon>
        <taxon>Agaricomycotina</taxon>
        <taxon>Tremellomycetes</taxon>
        <taxon>Tremellales</taxon>
        <taxon>Cryptococcaceae</taxon>
        <taxon>Cryptococcus</taxon>
    </lineage>
</organism>
<feature type="domain" description="C2H2-type" evidence="11">
    <location>
        <begin position="221"/>
        <end position="251"/>
    </location>
</feature>
<feature type="compositionally biased region" description="Low complexity" evidence="10">
    <location>
        <begin position="105"/>
        <end position="117"/>
    </location>
</feature>
<evidence type="ECO:0000256" key="1">
    <source>
        <dbReference type="ARBA" id="ARBA00004123"/>
    </source>
</evidence>
<dbReference type="PROSITE" id="PS50157">
    <property type="entry name" value="ZINC_FINGER_C2H2_2"/>
    <property type="match status" value="6"/>
</dbReference>
<comment type="subcellular location">
    <subcellularLocation>
        <location evidence="1">Nucleus</location>
    </subcellularLocation>
</comment>